<name>A0ABY7ENU0_MYAAR</name>
<gene>
    <name evidence="1" type="ORF">MAR_035830</name>
</gene>
<protein>
    <submittedName>
        <fullName evidence="1">Uncharacterized protein</fullName>
    </submittedName>
</protein>
<accession>A0ABY7ENU0</accession>
<dbReference type="Proteomes" id="UP001164746">
    <property type="component" value="Chromosome 7"/>
</dbReference>
<dbReference type="EMBL" id="CP111018">
    <property type="protein sequence ID" value="WAR10754.1"/>
    <property type="molecule type" value="Genomic_DNA"/>
</dbReference>
<evidence type="ECO:0000313" key="2">
    <source>
        <dbReference type="Proteomes" id="UP001164746"/>
    </source>
</evidence>
<sequence>MEAGAPGQSTATVALCVAQVTTPECAPALTGFRGRGHACVGPSLDRALCDNGPCPDNIHICDSKLVQYAKQTQQAILPLQKPPCSNMEFISQQMMLVDLCSAPSDYSNWVLGEDVKLNCSSLPLYIPIASVNRTSHARHYGILTDYNEGILKVIQRRI</sequence>
<organism evidence="1 2">
    <name type="scientific">Mya arenaria</name>
    <name type="common">Soft-shell clam</name>
    <dbReference type="NCBI Taxonomy" id="6604"/>
    <lineage>
        <taxon>Eukaryota</taxon>
        <taxon>Metazoa</taxon>
        <taxon>Spiralia</taxon>
        <taxon>Lophotrochozoa</taxon>
        <taxon>Mollusca</taxon>
        <taxon>Bivalvia</taxon>
        <taxon>Autobranchia</taxon>
        <taxon>Heteroconchia</taxon>
        <taxon>Euheterodonta</taxon>
        <taxon>Imparidentia</taxon>
        <taxon>Neoheterodontei</taxon>
        <taxon>Myida</taxon>
        <taxon>Myoidea</taxon>
        <taxon>Myidae</taxon>
        <taxon>Mya</taxon>
    </lineage>
</organism>
<reference evidence="1" key="1">
    <citation type="submission" date="2022-11" db="EMBL/GenBank/DDBJ databases">
        <title>Centuries of genome instability and evolution in soft-shell clam transmissible cancer (bioRxiv).</title>
        <authorList>
            <person name="Hart S.F.M."/>
            <person name="Yonemitsu M.A."/>
            <person name="Giersch R.M."/>
            <person name="Beal B.F."/>
            <person name="Arriagada G."/>
            <person name="Davis B.W."/>
            <person name="Ostrander E.A."/>
            <person name="Goff S.P."/>
            <person name="Metzger M.J."/>
        </authorList>
    </citation>
    <scope>NUCLEOTIDE SEQUENCE</scope>
    <source>
        <strain evidence="1">MELC-2E11</strain>
        <tissue evidence="1">Siphon/mantle</tissue>
    </source>
</reference>
<proteinExistence type="predicted"/>
<evidence type="ECO:0000313" key="1">
    <source>
        <dbReference type="EMBL" id="WAR10754.1"/>
    </source>
</evidence>
<keyword evidence="2" id="KW-1185">Reference proteome</keyword>